<keyword evidence="3" id="KW-1185">Reference proteome</keyword>
<sequence>MRGSAKPGALWRKKLINGDAGATLSLFLEMKRDTSSRKGRRTRRDGKRQGTADRGDALEIEV</sequence>
<proteinExistence type="predicted"/>
<organism evidence="2 3">
    <name type="scientific">Eragrostis curvula</name>
    <name type="common">weeping love grass</name>
    <dbReference type="NCBI Taxonomy" id="38414"/>
    <lineage>
        <taxon>Eukaryota</taxon>
        <taxon>Viridiplantae</taxon>
        <taxon>Streptophyta</taxon>
        <taxon>Embryophyta</taxon>
        <taxon>Tracheophyta</taxon>
        <taxon>Spermatophyta</taxon>
        <taxon>Magnoliopsida</taxon>
        <taxon>Liliopsida</taxon>
        <taxon>Poales</taxon>
        <taxon>Poaceae</taxon>
        <taxon>PACMAD clade</taxon>
        <taxon>Chloridoideae</taxon>
        <taxon>Eragrostideae</taxon>
        <taxon>Eragrostidinae</taxon>
        <taxon>Eragrostis</taxon>
    </lineage>
</organism>
<dbReference type="AlphaFoldDB" id="A0A5J9V2H0"/>
<dbReference type="Gramene" id="TVU30329">
    <property type="protein sequence ID" value="TVU30329"/>
    <property type="gene ID" value="EJB05_21943"/>
</dbReference>
<feature type="non-terminal residue" evidence="2">
    <location>
        <position position="62"/>
    </location>
</feature>
<feature type="compositionally biased region" description="Basic residues" evidence="1">
    <location>
        <begin position="37"/>
        <end position="46"/>
    </location>
</feature>
<comment type="caution">
    <text evidence="2">The sequence shown here is derived from an EMBL/GenBank/DDBJ whole genome shotgun (WGS) entry which is preliminary data.</text>
</comment>
<protein>
    <submittedName>
        <fullName evidence="2">Uncharacterized protein</fullName>
    </submittedName>
</protein>
<dbReference type="EMBL" id="RWGY01000011">
    <property type="protein sequence ID" value="TVU30329.1"/>
    <property type="molecule type" value="Genomic_DNA"/>
</dbReference>
<name>A0A5J9V2H0_9POAL</name>
<gene>
    <name evidence="2" type="ORF">EJB05_21943</name>
</gene>
<accession>A0A5J9V2H0</accession>
<evidence type="ECO:0000256" key="1">
    <source>
        <dbReference type="SAM" id="MobiDB-lite"/>
    </source>
</evidence>
<dbReference type="Proteomes" id="UP000324897">
    <property type="component" value="Chromosome 1"/>
</dbReference>
<feature type="non-terminal residue" evidence="2">
    <location>
        <position position="1"/>
    </location>
</feature>
<evidence type="ECO:0000313" key="3">
    <source>
        <dbReference type="Proteomes" id="UP000324897"/>
    </source>
</evidence>
<feature type="region of interest" description="Disordered" evidence="1">
    <location>
        <begin position="30"/>
        <end position="62"/>
    </location>
</feature>
<evidence type="ECO:0000313" key="2">
    <source>
        <dbReference type="EMBL" id="TVU30329.1"/>
    </source>
</evidence>
<feature type="compositionally biased region" description="Basic and acidic residues" evidence="1">
    <location>
        <begin position="47"/>
        <end position="62"/>
    </location>
</feature>
<reference evidence="2 3" key="1">
    <citation type="journal article" date="2019" name="Sci. Rep.">
        <title>A high-quality genome of Eragrostis curvula grass provides insights into Poaceae evolution and supports new strategies to enhance forage quality.</title>
        <authorList>
            <person name="Carballo J."/>
            <person name="Santos B.A.C.M."/>
            <person name="Zappacosta D."/>
            <person name="Garbus I."/>
            <person name="Selva J.P."/>
            <person name="Gallo C.A."/>
            <person name="Diaz A."/>
            <person name="Albertini E."/>
            <person name="Caccamo M."/>
            <person name="Echenique V."/>
        </authorList>
    </citation>
    <scope>NUCLEOTIDE SEQUENCE [LARGE SCALE GENOMIC DNA]</scope>
    <source>
        <strain evidence="3">cv. Victoria</strain>
        <tissue evidence="2">Leaf</tissue>
    </source>
</reference>